<organism evidence="3 4">
    <name type="scientific">Phytoactinopolyspora mesophila</name>
    <dbReference type="NCBI Taxonomy" id="2650750"/>
    <lineage>
        <taxon>Bacteria</taxon>
        <taxon>Bacillati</taxon>
        <taxon>Actinomycetota</taxon>
        <taxon>Actinomycetes</taxon>
        <taxon>Jiangellales</taxon>
        <taxon>Jiangellaceae</taxon>
        <taxon>Phytoactinopolyspora</taxon>
    </lineage>
</organism>
<accession>A0A7K3M153</accession>
<keyword evidence="1" id="KW-0175">Coiled coil</keyword>
<evidence type="ECO:0000256" key="2">
    <source>
        <dbReference type="SAM" id="MobiDB-lite"/>
    </source>
</evidence>
<sequence>MTEVRSAWTDMLEDYERRKQAYDDEQHAYEQELERAGYGEAARRSYIEAGDPDFNEAEWDENIIPAAEASGELPERPMRPLHPYEQITIDAGHEAMGESLREHPTRGLFDMTPEQARQHSEHIDRRTSEIRAARIKALRDTPAAQRSEGAGDVKGVAQADISDGPQAVPPDERHLLRPLTGHRSHQPPEVGGPRRGL</sequence>
<name>A0A7K3M153_9ACTN</name>
<evidence type="ECO:0000256" key="1">
    <source>
        <dbReference type="SAM" id="Coils"/>
    </source>
</evidence>
<protein>
    <submittedName>
        <fullName evidence="3">Uncharacterized protein</fullName>
    </submittedName>
</protein>
<feature type="coiled-coil region" evidence="1">
    <location>
        <begin position="5"/>
        <end position="32"/>
    </location>
</feature>
<reference evidence="3 4" key="1">
    <citation type="submission" date="2019-11" db="EMBL/GenBank/DDBJ databases">
        <authorList>
            <person name="Li X.-J."/>
            <person name="Feng X.-M."/>
        </authorList>
    </citation>
    <scope>NUCLEOTIDE SEQUENCE [LARGE SCALE GENOMIC DNA]</scope>
    <source>
        <strain evidence="3 4">XMNu-373</strain>
    </source>
</reference>
<keyword evidence="4" id="KW-1185">Reference proteome</keyword>
<proteinExistence type="predicted"/>
<feature type="compositionally biased region" description="Basic and acidic residues" evidence="2">
    <location>
        <begin position="116"/>
        <end position="132"/>
    </location>
</feature>
<feature type="region of interest" description="Disordered" evidence="2">
    <location>
        <begin position="114"/>
        <end position="197"/>
    </location>
</feature>
<evidence type="ECO:0000313" key="3">
    <source>
        <dbReference type="EMBL" id="NDL57004.1"/>
    </source>
</evidence>
<gene>
    <name evidence="3" type="ORF">F7O44_07965</name>
</gene>
<evidence type="ECO:0000313" key="4">
    <source>
        <dbReference type="Proteomes" id="UP000460435"/>
    </source>
</evidence>
<dbReference type="AlphaFoldDB" id="A0A7K3M153"/>
<dbReference type="RefSeq" id="WP_162449693.1">
    <property type="nucleotide sequence ID" value="NZ_WLZY01000002.1"/>
</dbReference>
<dbReference type="Proteomes" id="UP000460435">
    <property type="component" value="Unassembled WGS sequence"/>
</dbReference>
<dbReference type="EMBL" id="WLZY01000002">
    <property type="protein sequence ID" value="NDL57004.1"/>
    <property type="molecule type" value="Genomic_DNA"/>
</dbReference>
<comment type="caution">
    <text evidence="3">The sequence shown here is derived from an EMBL/GenBank/DDBJ whole genome shotgun (WGS) entry which is preliminary data.</text>
</comment>